<keyword evidence="1" id="KW-0732">Signal</keyword>
<feature type="compositionally biased region" description="Polar residues" evidence="2">
    <location>
        <begin position="26"/>
        <end position="36"/>
    </location>
</feature>
<feature type="domain" description="Cytochrome c-552/4" evidence="4">
    <location>
        <begin position="312"/>
        <end position="345"/>
    </location>
</feature>
<dbReference type="InterPro" id="IPR023155">
    <property type="entry name" value="Cyt_c-552/4"/>
</dbReference>
<evidence type="ECO:0000313" key="6">
    <source>
        <dbReference type="Proteomes" id="UP000321353"/>
    </source>
</evidence>
<dbReference type="PANTHER" id="PTHR35038">
    <property type="entry name" value="DISSIMILATORY SULFITE REDUCTASE SIRA"/>
    <property type="match status" value="1"/>
</dbReference>
<evidence type="ECO:0000256" key="1">
    <source>
        <dbReference type="ARBA" id="ARBA00022729"/>
    </source>
</evidence>
<dbReference type="InterPro" id="IPR036280">
    <property type="entry name" value="Multihaem_cyt_sf"/>
</dbReference>
<name>A0A5B9MDD2_9BACT</name>
<accession>A0A5B9MDD2</accession>
<dbReference type="Proteomes" id="UP000321353">
    <property type="component" value="Chromosome"/>
</dbReference>
<proteinExistence type="predicted"/>
<dbReference type="PANTHER" id="PTHR35038:SF8">
    <property type="entry name" value="C-TYPE POLYHEME CYTOCHROME OMCC"/>
    <property type="match status" value="1"/>
</dbReference>
<feature type="transmembrane region" description="Helical" evidence="3">
    <location>
        <begin position="112"/>
        <end position="130"/>
    </location>
</feature>
<dbReference type="KEGG" id="smam:Mal15_15350"/>
<evidence type="ECO:0000313" key="5">
    <source>
        <dbReference type="EMBL" id="QEF97495.1"/>
    </source>
</evidence>
<evidence type="ECO:0000259" key="4">
    <source>
        <dbReference type="Pfam" id="PF13435"/>
    </source>
</evidence>
<evidence type="ECO:0000256" key="2">
    <source>
        <dbReference type="SAM" id="MobiDB-lite"/>
    </source>
</evidence>
<keyword evidence="3" id="KW-1133">Transmembrane helix</keyword>
<feature type="region of interest" description="Disordered" evidence="2">
    <location>
        <begin position="15"/>
        <end position="47"/>
    </location>
</feature>
<feature type="region of interest" description="Disordered" evidence="2">
    <location>
        <begin position="347"/>
        <end position="367"/>
    </location>
</feature>
<protein>
    <submittedName>
        <fullName evidence="5">Doubled CXXCH motif (Paired_CXXCH_1)</fullName>
    </submittedName>
</protein>
<keyword evidence="6" id="KW-1185">Reference proteome</keyword>
<dbReference type="EMBL" id="CP036264">
    <property type="protein sequence ID" value="QEF97495.1"/>
    <property type="molecule type" value="Genomic_DNA"/>
</dbReference>
<reference evidence="5 6" key="1">
    <citation type="submission" date="2019-02" db="EMBL/GenBank/DDBJ databases">
        <title>Planctomycetal bacteria perform biofilm scaping via a novel small molecule.</title>
        <authorList>
            <person name="Jeske O."/>
            <person name="Boedeker C."/>
            <person name="Wiegand S."/>
            <person name="Breitling P."/>
            <person name="Kallscheuer N."/>
            <person name="Jogler M."/>
            <person name="Rohde M."/>
            <person name="Petersen J."/>
            <person name="Medema M.H."/>
            <person name="Surup F."/>
            <person name="Jogler C."/>
        </authorList>
    </citation>
    <scope>NUCLEOTIDE SEQUENCE [LARGE SCALE GENOMIC DNA]</scope>
    <source>
        <strain evidence="5 6">Mal15</strain>
    </source>
</reference>
<dbReference type="Gene3D" id="1.10.1130.10">
    <property type="entry name" value="Flavocytochrome C3, Chain A"/>
    <property type="match status" value="1"/>
</dbReference>
<dbReference type="InterPro" id="IPR051829">
    <property type="entry name" value="Multiheme_Cytochr_ET"/>
</dbReference>
<keyword evidence="3" id="KW-0472">Membrane</keyword>
<dbReference type="AlphaFoldDB" id="A0A5B9MDD2"/>
<sequence>MSPVQAGWVLTASDLFDTPPKRWPQETGTPKQTSEQGVAESIDGSSGAGGLFGGGPLIVGRIAARHNWDVRRFIGRIEPDHGVQLSDGVRSLARTGTMDGIVFQGVKRVNRVLILPIAGVCLILIGLAAFRGKPDVTNIADDQRRASDRRVTDRLSHNSVADGGAAEPVLVGRNVCRECHAENFALHAQHGHASTFHRVSETDLADTFGGRSFDAGESFGTYHYHADDQGRLFVSMPERFDQERFPLMYALGSGHNAQTLMTLTTSVDGQTEGIEHRVSCYAGERLGLTPGHANKTPRDALEYFGDSSRGQPLQRCIYCHTTSAKIVDESIVDLVSNVNCEKCHGPGSEHVRAARESSTPPPYSVGRSTWDAESELQLCGDCHRLPRSVSEKQIRDYPQLLARFQPIGMVRSACYLESKRELRCTTCHNPHRSIHTVDRSQHEQTCVNCHRHDSAGHVVCPVSPETGCVDCHMPAVELDQGLTFHDHWIRVH</sequence>
<dbReference type="SUPFAM" id="SSF48695">
    <property type="entry name" value="Multiheme cytochromes"/>
    <property type="match status" value="1"/>
</dbReference>
<gene>
    <name evidence="5" type="ORF">Mal15_15350</name>
</gene>
<organism evidence="5 6">
    <name type="scientific">Stieleria maiorica</name>
    <dbReference type="NCBI Taxonomy" id="2795974"/>
    <lineage>
        <taxon>Bacteria</taxon>
        <taxon>Pseudomonadati</taxon>
        <taxon>Planctomycetota</taxon>
        <taxon>Planctomycetia</taxon>
        <taxon>Pirellulales</taxon>
        <taxon>Pirellulaceae</taxon>
        <taxon>Stieleria</taxon>
    </lineage>
</organism>
<dbReference type="Pfam" id="PF13435">
    <property type="entry name" value="Cytochrome_C554"/>
    <property type="match status" value="1"/>
</dbReference>
<keyword evidence="3" id="KW-0812">Transmembrane</keyword>
<evidence type="ECO:0000256" key="3">
    <source>
        <dbReference type="SAM" id="Phobius"/>
    </source>
</evidence>